<dbReference type="PANTHER" id="PTHR47178:SF6">
    <property type="entry name" value="FAD-BINDING DOMAIN-CONTAINING PROTEIN"/>
    <property type="match status" value="1"/>
</dbReference>
<feature type="domain" description="FAD-binding" evidence="6">
    <location>
        <begin position="122"/>
        <end position="382"/>
    </location>
</feature>
<dbReference type="Proteomes" id="UP001270362">
    <property type="component" value="Unassembled WGS sequence"/>
</dbReference>
<keyword evidence="4" id="KW-0560">Oxidoreductase</keyword>
<dbReference type="Pfam" id="PF01494">
    <property type="entry name" value="FAD_binding_3"/>
    <property type="match status" value="1"/>
</dbReference>
<dbReference type="PANTHER" id="PTHR47178">
    <property type="entry name" value="MONOOXYGENASE, FAD-BINDING"/>
    <property type="match status" value="1"/>
</dbReference>
<evidence type="ECO:0000256" key="4">
    <source>
        <dbReference type="ARBA" id="ARBA00023002"/>
    </source>
</evidence>
<evidence type="ECO:0000256" key="3">
    <source>
        <dbReference type="ARBA" id="ARBA00022827"/>
    </source>
</evidence>
<evidence type="ECO:0000259" key="6">
    <source>
        <dbReference type="Pfam" id="PF01494"/>
    </source>
</evidence>
<dbReference type="AlphaFoldDB" id="A0AAE1CG52"/>
<evidence type="ECO:0000256" key="2">
    <source>
        <dbReference type="ARBA" id="ARBA00022630"/>
    </source>
</evidence>
<keyword evidence="8" id="KW-1185">Reference proteome</keyword>
<keyword evidence="2" id="KW-0285">Flavoprotein</keyword>
<accession>A0AAE1CG52</accession>
<dbReference type="Gene3D" id="3.50.50.60">
    <property type="entry name" value="FAD/NAD(P)-binding domain"/>
    <property type="match status" value="1"/>
</dbReference>
<protein>
    <submittedName>
        <fullName evidence="7">Monooxygenase</fullName>
    </submittedName>
</protein>
<comment type="cofactor">
    <cofactor evidence="1">
        <name>FAD</name>
        <dbReference type="ChEBI" id="CHEBI:57692"/>
    </cofactor>
</comment>
<proteinExistence type="predicted"/>
<keyword evidence="3" id="KW-0274">FAD</keyword>
<dbReference type="PRINTS" id="PR00420">
    <property type="entry name" value="RNGMNOXGNASE"/>
</dbReference>
<reference evidence="7" key="1">
    <citation type="journal article" date="2023" name="Mol. Phylogenet. Evol.">
        <title>Genome-scale phylogeny and comparative genomics of the fungal order Sordariales.</title>
        <authorList>
            <person name="Hensen N."/>
            <person name="Bonometti L."/>
            <person name="Westerberg I."/>
            <person name="Brannstrom I.O."/>
            <person name="Guillou S."/>
            <person name="Cros-Aarteil S."/>
            <person name="Calhoun S."/>
            <person name="Haridas S."/>
            <person name="Kuo A."/>
            <person name="Mondo S."/>
            <person name="Pangilinan J."/>
            <person name="Riley R."/>
            <person name="LaButti K."/>
            <person name="Andreopoulos B."/>
            <person name="Lipzen A."/>
            <person name="Chen C."/>
            <person name="Yan M."/>
            <person name="Daum C."/>
            <person name="Ng V."/>
            <person name="Clum A."/>
            <person name="Steindorff A."/>
            <person name="Ohm R.A."/>
            <person name="Martin F."/>
            <person name="Silar P."/>
            <person name="Natvig D.O."/>
            <person name="Lalanne C."/>
            <person name="Gautier V."/>
            <person name="Ament-Velasquez S.L."/>
            <person name="Kruys A."/>
            <person name="Hutchinson M.I."/>
            <person name="Powell A.J."/>
            <person name="Barry K."/>
            <person name="Miller A.N."/>
            <person name="Grigoriev I.V."/>
            <person name="Debuchy R."/>
            <person name="Gladieux P."/>
            <person name="Hiltunen Thoren M."/>
            <person name="Johannesson H."/>
        </authorList>
    </citation>
    <scope>NUCLEOTIDE SEQUENCE</scope>
    <source>
        <strain evidence="7">CBS 314.62</strain>
    </source>
</reference>
<dbReference type="InterPro" id="IPR002938">
    <property type="entry name" value="FAD-bd"/>
</dbReference>
<dbReference type="EMBL" id="JAULSO010000001">
    <property type="protein sequence ID" value="KAK3692993.1"/>
    <property type="molecule type" value="Genomic_DNA"/>
</dbReference>
<dbReference type="Pfam" id="PF13450">
    <property type="entry name" value="NAD_binding_8"/>
    <property type="match status" value="1"/>
</dbReference>
<organism evidence="7 8">
    <name type="scientific">Podospora appendiculata</name>
    <dbReference type="NCBI Taxonomy" id="314037"/>
    <lineage>
        <taxon>Eukaryota</taxon>
        <taxon>Fungi</taxon>
        <taxon>Dikarya</taxon>
        <taxon>Ascomycota</taxon>
        <taxon>Pezizomycotina</taxon>
        <taxon>Sordariomycetes</taxon>
        <taxon>Sordariomycetidae</taxon>
        <taxon>Sordariales</taxon>
        <taxon>Podosporaceae</taxon>
        <taxon>Podospora</taxon>
    </lineage>
</organism>
<keyword evidence="5 7" id="KW-0503">Monooxygenase</keyword>
<evidence type="ECO:0000313" key="7">
    <source>
        <dbReference type="EMBL" id="KAK3692993.1"/>
    </source>
</evidence>
<evidence type="ECO:0000256" key="5">
    <source>
        <dbReference type="ARBA" id="ARBA00023033"/>
    </source>
</evidence>
<dbReference type="InterPro" id="IPR036188">
    <property type="entry name" value="FAD/NAD-bd_sf"/>
</dbReference>
<gene>
    <name evidence="7" type="ORF">B0T22DRAFT_369795</name>
</gene>
<comment type="caution">
    <text evidence="7">The sequence shown here is derived from an EMBL/GenBank/DDBJ whole genome shotgun (WGS) entry which is preliminary data.</text>
</comment>
<name>A0AAE1CG52_9PEZI</name>
<dbReference type="GO" id="GO:0071949">
    <property type="term" value="F:FAD binding"/>
    <property type="evidence" value="ECO:0007669"/>
    <property type="project" value="InterPro"/>
</dbReference>
<evidence type="ECO:0000313" key="8">
    <source>
        <dbReference type="Proteomes" id="UP001270362"/>
    </source>
</evidence>
<sequence length="415" mass="44995">MASNPSPHVLIIGGGIGGLTLGQALRKQDISFEVFERDTEANSRSQGWAILLHTVLAQLKAFLPEDMPPIETVNHLLPLDLPAQIIMYDGARPDVRVGSESTPEQPLLRANRGRLRDWLATSIPIRFGKQAVGIEENDGRVTVRFKDGTSSTGDFVVGADGKHSSVRKHLLGHRDRLRVVPIAIAAGELTVSGDEMIRQLEIAHSSYAAMAPAPPDDPSQVDVMLFTGLAQPVTNSDGKVAGGDYYWLISVADESIATERPWTAAATQEELLNWSKEMAKPLSEEFRRIVDLTPAEGMRVPPLILHDIELSSQDIPAGRVTLLGDAAHCMAPYLGEGGVIALRDSFDLAHALTKISEGGDMKHYMAAYRDTMLERGVAAVRKTRNAFGKLCSTACAPPVAFGYPTVELPKKKIVL</sequence>
<dbReference type="SUPFAM" id="SSF51905">
    <property type="entry name" value="FAD/NAD(P)-binding domain"/>
    <property type="match status" value="1"/>
</dbReference>
<reference evidence="7" key="2">
    <citation type="submission" date="2023-06" db="EMBL/GenBank/DDBJ databases">
        <authorList>
            <consortium name="Lawrence Berkeley National Laboratory"/>
            <person name="Haridas S."/>
            <person name="Hensen N."/>
            <person name="Bonometti L."/>
            <person name="Westerberg I."/>
            <person name="Brannstrom I.O."/>
            <person name="Guillou S."/>
            <person name="Cros-Aarteil S."/>
            <person name="Calhoun S."/>
            <person name="Kuo A."/>
            <person name="Mondo S."/>
            <person name="Pangilinan J."/>
            <person name="Riley R."/>
            <person name="Labutti K."/>
            <person name="Andreopoulos B."/>
            <person name="Lipzen A."/>
            <person name="Chen C."/>
            <person name="Yanf M."/>
            <person name="Daum C."/>
            <person name="Ng V."/>
            <person name="Clum A."/>
            <person name="Steindorff A."/>
            <person name="Ohm R."/>
            <person name="Martin F."/>
            <person name="Silar P."/>
            <person name="Natvig D."/>
            <person name="Lalanne C."/>
            <person name="Gautier V."/>
            <person name="Ament-Velasquez S.L."/>
            <person name="Kruys A."/>
            <person name="Hutchinson M.I."/>
            <person name="Powell A.J."/>
            <person name="Barry K."/>
            <person name="Miller A.N."/>
            <person name="Grigoriev I.V."/>
            <person name="Debuchy R."/>
            <person name="Gladieux P."/>
            <person name="Thoren M.H."/>
            <person name="Johannesson H."/>
        </authorList>
    </citation>
    <scope>NUCLEOTIDE SEQUENCE</scope>
    <source>
        <strain evidence="7">CBS 314.62</strain>
    </source>
</reference>
<dbReference type="GO" id="GO:0004497">
    <property type="term" value="F:monooxygenase activity"/>
    <property type="evidence" value="ECO:0007669"/>
    <property type="project" value="UniProtKB-KW"/>
</dbReference>
<evidence type="ECO:0000256" key="1">
    <source>
        <dbReference type="ARBA" id="ARBA00001974"/>
    </source>
</evidence>